<evidence type="ECO:0000313" key="9">
    <source>
        <dbReference type="Proteomes" id="UP001234178"/>
    </source>
</evidence>
<evidence type="ECO:0000256" key="3">
    <source>
        <dbReference type="ARBA" id="ARBA00022448"/>
    </source>
</evidence>
<dbReference type="Pfam" id="PF00939">
    <property type="entry name" value="Na_sulph_symp"/>
    <property type="match status" value="1"/>
</dbReference>
<dbReference type="InterPro" id="IPR031312">
    <property type="entry name" value="Na/sul_symport_CS"/>
</dbReference>
<name>A0ABQ9ZTD4_9CRUS</name>
<feature type="transmembrane region" description="Helical" evidence="7">
    <location>
        <begin position="604"/>
        <end position="630"/>
    </location>
</feature>
<sequence length="658" mass="72711">MVKFHTENIRRHSFVLSLQFAMSCCIPPGEICGECLLPYYNYLQIEVTSMEGIQKMRLRISSLSSHWKTYVLLLLPLILLPLPIMGSGKEARTGFVIIIMAIYWMTEALPVPVTSLLPVVLFPLLGVMDTKKVCTAYMKETTMMFIGGLMVALAIENSNLHKRIALKVLLFVGASPRWLMLGFMLTTMFLSMWISNTATTAMMVPIVEAVVQELFKDNVEETKGDPNVRVGPKRSSTSSFSLEMEHSFENIYQNAETGSVDSVADDYVGKSCVELTTSGEQRCSDHTDDKKKISSCVLMSIAYASNIGGTGSLIGSGPQLVLKGILNELYGSDSGLNFATWMAFNIPGMLINTFFAWIWLQYLFIGFKRTTADGKGKAVIVKNLIRKKYEELGPMTFHELVTLILFISCVALWFFRDPQFITGWSEFLPAVRVDDATAVMAIVMLFFIIPAKPKFWFTNQGERDSDRSNPSLLEWKSVQDKLPWGIVLLFGGGFAISDASKISGLSTWLGSQLAGLSALPPFAIMLIICIMTAAVTEVASNTAIANILLPILSEMAYTVQVNPLFLMLPATATCSYAFMLPVATPPNAIVFAAGKMNPVDMMKAGFFMNIICVFTICVLTTSFGSVIFGFNEFPDWAIPKIPNDTMVTVSLISNYTTQ</sequence>
<keyword evidence="9" id="KW-1185">Reference proteome</keyword>
<feature type="transmembrane region" description="Helical" evidence="7">
    <location>
        <begin position="338"/>
        <end position="360"/>
    </location>
</feature>
<feature type="transmembrane region" description="Helical" evidence="7">
    <location>
        <begin position="175"/>
        <end position="194"/>
    </location>
</feature>
<evidence type="ECO:0000256" key="5">
    <source>
        <dbReference type="ARBA" id="ARBA00022989"/>
    </source>
</evidence>
<comment type="subcellular location">
    <subcellularLocation>
        <location evidence="1">Membrane</location>
        <topology evidence="1">Multi-pass membrane protein</topology>
    </subcellularLocation>
</comment>
<evidence type="ECO:0008006" key="10">
    <source>
        <dbReference type="Google" id="ProtNLM"/>
    </source>
</evidence>
<dbReference type="PROSITE" id="PS51257">
    <property type="entry name" value="PROKAR_LIPOPROTEIN"/>
    <property type="match status" value="1"/>
</dbReference>
<feature type="transmembrane region" description="Helical" evidence="7">
    <location>
        <begin position="396"/>
        <end position="416"/>
    </location>
</feature>
<keyword evidence="6 7" id="KW-0472">Membrane</keyword>
<reference evidence="8 9" key="1">
    <citation type="journal article" date="2023" name="Nucleic Acids Res.">
        <title>The hologenome of Daphnia magna reveals possible DNA methylation and microbiome-mediated evolution of the host genome.</title>
        <authorList>
            <person name="Chaturvedi A."/>
            <person name="Li X."/>
            <person name="Dhandapani V."/>
            <person name="Marshall H."/>
            <person name="Kissane S."/>
            <person name="Cuenca-Cambronero M."/>
            <person name="Asole G."/>
            <person name="Calvet F."/>
            <person name="Ruiz-Romero M."/>
            <person name="Marangio P."/>
            <person name="Guigo R."/>
            <person name="Rago D."/>
            <person name="Mirbahai L."/>
            <person name="Eastwood N."/>
            <person name="Colbourne J.K."/>
            <person name="Zhou J."/>
            <person name="Mallon E."/>
            <person name="Orsini L."/>
        </authorList>
    </citation>
    <scope>NUCLEOTIDE SEQUENCE [LARGE SCALE GENOMIC DNA]</scope>
    <source>
        <strain evidence="8">LRV0_1</strain>
    </source>
</reference>
<keyword evidence="4 7" id="KW-0812">Transmembrane</keyword>
<dbReference type="PROSITE" id="PS01271">
    <property type="entry name" value="NA_SULFATE"/>
    <property type="match status" value="1"/>
</dbReference>
<feature type="transmembrane region" description="Helical" evidence="7">
    <location>
        <begin position="67"/>
        <end position="84"/>
    </location>
</feature>
<feature type="transmembrane region" description="Helical" evidence="7">
    <location>
        <begin position="137"/>
        <end position="155"/>
    </location>
</feature>
<evidence type="ECO:0000256" key="1">
    <source>
        <dbReference type="ARBA" id="ARBA00004141"/>
    </source>
</evidence>
<proteinExistence type="inferred from homology"/>
<keyword evidence="5 7" id="KW-1133">Transmembrane helix</keyword>
<dbReference type="Proteomes" id="UP001234178">
    <property type="component" value="Unassembled WGS sequence"/>
</dbReference>
<dbReference type="CDD" id="cd01115">
    <property type="entry name" value="SLC13_permease"/>
    <property type="match status" value="1"/>
</dbReference>
<evidence type="ECO:0000256" key="7">
    <source>
        <dbReference type="SAM" id="Phobius"/>
    </source>
</evidence>
<dbReference type="PANTHER" id="PTHR10283">
    <property type="entry name" value="SOLUTE CARRIER FAMILY 13 MEMBER"/>
    <property type="match status" value="1"/>
</dbReference>
<feature type="transmembrane region" description="Helical" evidence="7">
    <location>
        <begin position="436"/>
        <end position="457"/>
    </location>
</feature>
<evidence type="ECO:0000256" key="4">
    <source>
        <dbReference type="ARBA" id="ARBA00022692"/>
    </source>
</evidence>
<evidence type="ECO:0000256" key="6">
    <source>
        <dbReference type="ARBA" id="ARBA00023136"/>
    </source>
</evidence>
<protein>
    <recommendedName>
        <fullName evidence="10">Solute carrier family 13 member</fullName>
    </recommendedName>
</protein>
<dbReference type="EMBL" id="JAOYFB010000005">
    <property type="protein sequence ID" value="KAK4016183.1"/>
    <property type="molecule type" value="Genomic_DNA"/>
</dbReference>
<comment type="caution">
    <text evidence="8">The sequence shown here is derived from an EMBL/GenBank/DDBJ whole genome shotgun (WGS) entry which is preliminary data.</text>
</comment>
<dbReference type="InterPro" id="IPR001898">
    <property type="entry name" value="SLC13A/DASS"/>
</dbReference>
<organism evidence="8 9">
    <name type="scientific">Daphnia magna</name>
    <dbReference type="NCBI Taxonomy" id="35525"/>
    <lineage>
        <taxon>Eukaryota</taxon>
        <taxon>Metazoa</taxon>
        <taxon>Ecdysozoa</taxon>
        <taxon>Arthropoda</taxon>
        <taxon>Crustacea</taxon>
        <taxon>Branchiopoda</taxon>
        <taxon>Diplostraca</taxon>
        <taxon>Cladocera</taxon>
        <taxon>Anomopoda</taxon>
        <taxon>Daphniidae</taxon>
        <taxon>Daphnia</taxon>
    </lineage>
</organism>
<feature type="transmembrane region" description="Helical" evidence="7">
    <location>
        <begin position="296"/>
        <end position="318"/>
    </location>
</feature>
<keyword evidence="3" id="KW-0813">Transport</keyword>
<comment type="similarity">
    <text evidence="2">Belongs to the SLC13A/DASS transporter (TC 2.A.47) family. NADC subfamily.</text>
</comment>
<accession>A0ABQ9ZTD4</accession>
<dbReference type="PANTHER" id="PTHR10283:SF82">
    <property type="entry name" value="SOLUTE CARRIER FAMILY 13 MEMBER 2"/>
    <property type="match status" value="1"/>
</dbReference>
<evidence type="ECO:0000256" key="2">
    <source>
        <dbReference type="ARBA" id="ARBA00006772"/>
    </source>
</evidence>
<gene>
    <name evidence="8" type="ORF">OUZ56_031139</name>
</gene>
<feature type="transmembrane region" description="Helical" evidence="7">
    <location>
        <begin position="522"/>
        <end position="552"/>
    </location>
</feature>
<feature type="transmembrane region" description="Helical" evidence="7">
    <location>
        <begin position="564"/>
        <end position="584"/>
    </location>
</feature>
<feature type="transmembrane region" description="Helical" evidence="7">
    <location>
        <begin position="96"/>
        <end position="125"/>
    </location>
</feature>
<evidence type="ECO:0000313" key="8">
    <source>
        <dbReference type="EMBL" id="KAK4016183.1"/>
    </source>
</evidence>